<proteinExistence type="predicted"/>
<keyword evidence="2" id="KW-1185">Reference proteome</keyword>
<evidence type="ECO:0000313" key="2">
    <source>
        <dbReference type="Proteomes" id="UP000237968"/>
    </source>
</evidence>
<name>A0A2S9XVD3_9BACT</name>
<dbReference type="RefSeq" id="WP_146155832.1">
    <property type="nucleotide sequence ID" value="NZ_PVNK01000164.1"/>
</dbReference>
<comment type="caution">
    <text evidence="1">The sequence shown here is derived from an EMBL/GenBank/DDBJ whole genome shotgun (WGS) entry which is preliminary data.</text>
</comment>
<dbReference type="AlphaFoldDB" id="A0A2S9XVD3"/>
<dbReference type="EMBL" id="PVNK01000164">
    <property type="protein sequence ID" value="PRP96794.1"/>
    <property type="molecule type" value="Genomic_DNA"/>
</dbReference>
<gene>
    <name evidence="1" type="ORF">ENSA5_35680</name>
</gene>
<dbReference type="Proteomes" id="UP000237968">
    <property type="component" value="Unassembled WGS sequence"/>
</dbReference>
<reference evidence="1 2" key="1">
    <citation type="submission" date="2018-03" db="EMBL/GenBank/DDBJ databases">
        <title>Draft Genome Sequences of the Obligatory Marine Myxobacteria Enhygromyxa salina SWB005.</title>
        <authorList>
            <person name="Poehlein A."/>
            <person name="Moghaddam J.A."/>
            <person name="Harms H."/>
            <person name="Alanjari M."/>
            <person name="Koenig G.M."/>
            <person name="Daniel R."/>
            <person name="Schaeberle T.F."/>
        </authorList>
    </citation>
    <scope>NUCLEOTIDE SEQUENCE [LARGE SCALE GENOMIC DNA]</scope>
    <source>
        <strain evidence="1 2">SWB005</strain>
    </source>
</reference>
<accession>A0A2S9XVD3</accession>
<protein>
    <submittedName>
        <fullName evidence="1">Uncharacterized protein</fullName>
    </submittedName>
</protein>
<sequence length="87" mass="10061">MTVSAFLQYLHLAIDENENPDRAQYEAEFNKLLPMLELRLVNYVTGVLVGTMFAMSEELGRREMTRPHRPYVAATLAVEAGSWRHHR</sequence>
<organism evidence="1 2">
    <name type="scientific">Enhygromyxa salina</name>
    <dbReference type="NCBI Taxonomy" id="215803"/>
    <lineage>
        <taxon>Bacteria</taxon>
        <taxon>Pseudomonadati</taxon>
        <taxon>Myxococcota</taxon>
        <taxon>Polyangia</taxon>
        <taxon>Nannocystales</taxon>
        <taxon>Nannocystaceae</taxon>
        <taxon>Enhygromyxa</taxon>
    </lineage>
</organism>
<evidence type="ECO:0000313" key="1">
    <source>
        <dbReference type="EMBL" id="PRP96794.1"/>
    </source>
</evidence>